<keyword evidence="2" id="KW-1185">Reference proteome</keyword>
<comment type="caution">
    <text evidence="1">The sequence shown here is derived from an EMBL/GenBank/DDBJ whole genome shotgun (WGS) entry which is preliminary data.</text>
</comment>
<name>A0A225V003_9STRA</name>
<organism evidence="1 2">
    <name type="scientific">Phytophthora megakarya</name>
    <dbReference type="NCBI Taxonomy" id="4795"/>
    <lineage>
        <taxon>Eukaryota</taxon>
        <taxon>Sar</taxon>
        <taxon>Stramenopiles</taxon>
        <taxon>Oomycota</taxon>
        <taxon>Peronosporomycetes</taxon>
        <taxon>Peronosporales</taxon>
        <taxon>Peronosporaceae</taxon>
        <taxon>Phytophthora</taxon>
    </lineage>
</organism>
<protein>
    <submittedName>
        <fullName evidence="1">Uncharacterized protein</fullName>
    </submittedName>
</protein>
<accession>A0A225V003</accession>
<evidence type="ECO:0000313" key="2">
    <source>
        <dbReference type="Proteomes" id="UP000198211"/>
    </source>
</evidence>
<proteinExistence type="predicted"/>
<evidence type="ECO:0000313" key="1">
    <source>
        <dbReference type="EMBL" id="OWY99125.1"/>
    </source>
</evidence>
<reference evidence="2" key="1">
    <citation type="submission" date="2017-03" db="EMBL/GenBank/DDBJ databases">
        <title>Phytopthora megakarya and P. palmivora, two closely related causual agents of cacao black pod achieved similar genome size and gene model numbers by different mechanisms.</title>
        <authorList>
            <person name="Ali S."/>
            <person name="Shao J."/>
            <person name="Larry D.J."/>
            <person name="Kronmiller B."/>
            <person name="Shen D."/>
            <person name="Strem M.D."/>
            <person name="Melnick R.L."/>
            <person name="Guiltinan M.J."/>
            <person name="Tyler B.M."/>
            <person name="Meinhardt L.W."/>
            <person name="Bailey B.A."/>
        </authorList>
    </citation>
    <scope>NUCLEOTIDE SEQUENCE [LARGE SCALE GENOMIC DNA]</scope>
    <source>
        <strain evidence="2">zdho120</strain>
    </source>
</reference>
<dbReference type="EMBL" id="NBNE01008770">
    <property type="protein sequence ID" value="OWY99125.1"/>
    <property type="molecule type" value="Genomic_DNA"/>
</dbReference>
<dbReference type="Proteomes" id="UP000198211">
    <property type="component" value="Unassembled WGS sequence"/>
</dbReference>
<sequence length="135" mass="14858">MECCLGMIEHPVPPNGNCQVFAVTQLLLEEKFGEEPAKMTALASTLKIGVQYVAQLNIVKDFTFAAKQAILQRVKPSRRVTKANAGKLLAKLFEAYAESPTDATTIIPEELWGSNDTLRAVNSSIFTLFNHSNVF</sequence>
<dbReference type="AlphaFoldDB" id="A0A225V003"/>
<gene>
    <name evidence="1" type="ORF">PHMEG_00029933</name>
</gene>